<reference evidence="1 2" key="1">
    <citation type="submission" date="2024-11" db="EMBL/GenBank/DDBJ databases">
        <title>The Natural Products Discovery Center: Release of the First 8490 Sequenced Strains for Exploring Actinobacteria Biosynthetic Diversity.</title>
        <authorList>
            <person name="Kalkreuter E."/>
            <person name="Kautsar S.A."/>
            <person name="Yang D."/>
            <person name="Bader C.D."/>
            <person name="Teijaro C.N."/>
            <person name="Fluegel L."/>
            <person name="Davis C.M."/>
            <person name="Simpson J.R."/>
            <person name="Lauterbach L."/>
            <person name="Steele A.D."/>
            <person name="Gui C."/>
            <person name="Meng S."/>
            <person name="Li G."/>
            <person name="Viehrig K."/>
            <person name="Ye F."/>
            <person name="Su P."/>
            <person name="Kiefer A.F."/>
            <person name="Nichols A."/>
            <person name="Cepeda A.J."/>
            <person name="Yan W."/>
            <person name="Fan B."/>
            <person name="Jiang Y."/>
            <person name="Adhikari A."/>
            <person name="Zheng C.-J."/>
            <person name="Schuster L."/>
            <person name="Cowan T.M."/>
            <person name="Smanski M.J."/>
            <person name="Chevrette M.G."/>
            <person name="De Carvalho L.P.S."/>
            <person name="Shen B."/>
        </authorList>
    </citation>
    <scope>NUCLEOTIDE SEQUENCE [LARGE SCALE GENOMIC DNA]</scope>
    <source>
        <strain evidence="1 2">NPDC078403</strain>
    </source>
</reference>
<gene>
    <name evidence="1" type="primary">avs2</name>
    <name evidence="1" type="ORF">ACI2JU_20915</name>
</gene>
<dbReference type="Gene3D" id="3.40.50.300">
    <property type="entry name" value="P-loop containing nucleotide triphosphate hydrolases"/>
    <property type="match status" value="1"/>
</dbReference>
<sequence>MEPVTLAIGGASYYVATKFVNQFISQEGYSWFRKQLFPKQRYVDRLYQLIEETASEFEVEYPTDSDKVPFYQSQPLFDVLNEYILFKEFPDKTEVVNKFSDYPNVLPPTQKQLERFYAILALKINESETLKKLHIEETYKEKIFDINEELIQIKLLLRSIDEKLTFHLNDDWLNEKNRQAIADLGGRYTPELNLKLEIAKIFEGLGRTQNFSELFYSHIDGFLIKGNKLCTCDEISSQLSVISKSLTEIITLYQAIDFSKLTKIPTDEFCKNIAFCNNALAESESVLWKLREEAKAAGESNDYSDKYSSILRELRDFDYECNKLSTFLNSITVKLSNNPFLLLEGEAGIGKSHLLADVVETRIKTGSPSLFLLGQQLTSDESPWVQIFKRLQVDTTSNDFLEKLNLYAQKNNKRILIFIDAINEGDGNKFWDDNINSFVEEIKRFDWLGLIMSVRSTYKNITISDENVSRNNFETHEHIGFKNIELEAVNLFYDNYNIERPSSPNLNPEFKNPLFLKLLCEGVKKSGLSKVPVGFHGISKILSFFITGVNKSLASPKKYSFDSSFPLVNDALNELIKLKVGTGAKSIPLKDAHVAVQSVVQDYVNDKTFLSALIDEGLLTKGITRNDENVAEEVVYISFERFDDHLTVNYLLDGVENIEDEFNAGGRIRSYFKEEYDFYYNQGIVEALSIQLPEKYGKELYELLPEFCEHDYLINSFIDSLVWREISAIDIEKLKPFINDNVLQFRGTFSHFLEILISISGIEGHPFNANFLHYWLSKHRLPNRDAFWTTQLKYKYSEDSTFRHLIDWAWDDFDKSYISDDSIELVATALCWFLTSSNRELRDCSTKALVNLLENRIPVLVKIINKFDAVDDPYVWERVLAVALGCVLRTKDHHELGAVAEIVYTKVFDTEGVYPHILLRDYAREIIEYVSHLGLMSENIELSKTKPPYKSEWPDDIPTKDDLKSLYDKKDYWDLWGSVMGGGDFSRYTIGTNFNHSDWSGCRFGQTPVNREEVVNNFKANLSEEQLKLFNSLDPFIYASGSDDLDIGGYFAYRSPSARKTDEVLSANKLAFKDALSAELLALYESGIEPYFDHNNNLLDTDAHFDLRLAECFIFNRVIELGWSPEKHGDFDRNIGTGRGRHESHQERIGKKYQWIAFHEFIARLSDNYIRYEGYGDEREESPYLGPWEPYERDIDPTILLKNTGDICIPIEDKWWVSKEAFEWDCTFENWVKDTSTLDNPQGLIEVKDNNGGDWLVLESYPSWKEPKEVGKEDWGHPRKEVWCHLRSYLVKSSEYEHFKSWAESQHYMGRWMPENTDRYQLFNREYYWSEAFKFFKSDYYSGSDWVTVTDKKTRTEIADVGVTTIGYRWEEEFDQSKAETLNFLKPSSLIFDNMKLKHGSQEGSYIDEANNIVCFAAEALNDTKAHLLVKKEPFLKMLKDNDLEVVWTLLGEKGVIGGALTSNHRYGRVEFSGSFHIDEGKIEGKHKVFSTR</sequence>
<dbReference type="Proteomes" id="UP001620262">
    <property type="component" value="Unassembled WGS sequence"/>
</dbReference>
<dbReference type="SUPFAM" id="SSF52540">
    <property type="entry name" value="P-loop containing nucleoside triphosphate hydrolases"/>
    <property type="match status" value="1"/>
</dbReference>
<dbReference type="InterPro" id="IPR027417">
    <property type="entry name" value="P-loop_NTPase"/>
</dbReference>
<name>A0ABW8L2Q2_9GAMM</name>
<evidence type="ECO:0000313" key="1">
    <source>
        <dbReference type="EMBL" id="MFK3866313.1"/>
    </source>
</evidence>
<keyword evidence="2" id="KW-1185">Reference proteome</keyword>
<organism evidence="1 2">
    <name type="scientific">Pseudoalteromonas rhizosphaerae</name>
    <dbReference type="NCBI Taxonomy" id="2518973"/>
    <lineage>
        <taxon>Bacteria</taxon>
        <taxon>Pseudomonadati</taxon>
        <taxon>Pseudomonadota</taxon>
        <taxon>Gammaproteobacteria</taxon>
        <taxon>Alteromonadales</taxon>
        <taxon>Pseudoalteromonadaceae</taxon>
        <taxon>Pseudoalteromonas</taxon>
    </lineage>
</organism>
<proteinExistence type="predicted"/>
<accession>A0ABW8L2Q2</accession>
<evidence type="ECO:0000313" key="2">
    <source>
        <dbReference type="Proteomes" id="UP001620262"/>
    </source>
</evidence>
<comment type="caution">
    <text evidence="1">The sequence shown here is derived from an EMBL/GenBank/DDBJ whole genome shotgun (WGS) entry which is preliminary data.</text>
</comment>
<dbReference type="NCBIfam" id="NF041813">
    <property type="entry name" value="Avs2"/>
    <property type="match status" value="1"/>
</dbReference>
<dbReference type="EMBL" id="JBJDOT010000043">
    <property type="protein sequence ID" value="MFK3866313.1"/>
    <property type="molecule type" value="Genomic_DNA"/>
</dbReference>
<dbReference type="RefSeq" id="WP_404676412.1">
    <property type="nucleotide sequence ID" value="NZ_JBJDOT010000043.1"/>
</dbReference>
<protein>
    <submittedName>
        <fullName evidence="1">AVAST type 2 anti-phage system protein Avs2</fullName>
    </submittedName>
</protein>